<dbReference type="Proteomes" id="UP000185221">
    <property type="component" value="Unassembled WGS sequence"/>
</dbReference>
<evidence type="ECO:0000256" key="7">
    <source>
        <dbReference type="ARBA" id="ARBA00048539"/>
    </source>
</evidence>
<feature type="domain" description="Lysidine-tRNA(Ile) synthetase C-terminal" evidence="9">
    <location>
        <begin position="364"/>
        <end position="436"/>
    </location>
</feature>
<evidence type="ECO:0000313" key="11">
    <source>
        <dbReference type="Proteomes" id="UP000185221"/>
    </source>
</evidence>
<protein>
    <recommendedName>
        <fullName evidence="8">tRNA(Ile)-lysidine synthase</fullName>
        <ecNumber evidence="8">6.3.4.19</ecNumber>
    </recommendedName>
    <alternativeName>
        <fullName evidence="8">tRNA(Ile)-2-lysyl-cytidine synthase</fullName>
    </alternativeName>
    <alternativeName>
        <fullName evidence="8">tRNA(Ile)-lysidine synthetase</fullName>
    </alternativeName>
</protein>
<dbReference type="InterPro" id="IPR011063">
    <property type="entry name" value="TilS/TtcA_N"/>
</dbReference>
<organism evidence="10 11">
    <name type="scientific">Algoriphagus halophilus</name>
    <dbReference type="NCBI Taxonomy" id="226505"/>
    <lineage>
        <taxon>Bacteria</taxon>
        <taxon>Pseudomonadati</taxon>
        <taxon>Bacteroidota</taxon>
        <taxon>Cytophagia</taxon>
        <taxon>Cytophagales</taxon>
        <taxon>Cyclobacteriaceae</taxon>
        <taxon>Algoriphagus</taxon>
    </lineage>
</organism>
<name>A0A1N6HZK2_9BACT</name>
<dbReference type="STRING" id="226505.SAMN05444394_4158"/>
<keyword evidence="2 8" id="KW-0963">Cytoplasm</keyword>
<dbReference type="GO" id="GO:0005737">
    <property type="term" value="C:cytoplasm"/>
    <property type="evidence" value="ECO:0007669"/>
    <property type="project" value="UniProtKB-SubCell"/>
</dbReference>
<dbReference type="AlphaFoldDB" id="A0A1N6HZK2"/>
<proteinExistence type="inferred from homology"/>
<dbReference type="SUPFAM" id="SSF52402">
    <property type="entry name" value="Adenine nucleotide alpha hydrolases-like"/>
    <property type="match status" value="1"/>
</dbReference>
<dbReference type="GO" id="GO:0006400">
    <property type="term" value="P:tRNA modification"/>
    <property type="evidence" value="ECO:0007669"/>
    <property type="project" value="UniProtKB-UniRule"/>
</dbReference>
<dbReference type="InterPro" id="IPR014729">
    <property type="entry name" value="Rossmann-like_a/b/a_fold"/>
</dbReference>
<evidence type="ECO:0000259" key="9">
    <source>
        <dbReference type="SMART" id="SM00977"/>
    </source>
</evidence>
<evidence type="ECO:0000256" key="4">
    <source>
        <dbReference type="ARBA" id="ARBA00022694"/>
    </source>
</evidence>
<keyword evidence="11" id="KW-1185">Reference proteome</keyword>
<evidence type="ECO:0000256" key="5">
    <source>
        <dbReference type="ARBA" id="ARBA00022741"/>
    </source>
</evidence>
<comment type="function">
    <text evidence="8">Ligates lysine onto the cytidine present at position 34 of the AUA codon-specific tRNA(Ile) that contains the anticodon CAU, in an ATP-dependent manner. Cytidine is converted to lysidine, thus changing the amino acid specificity of the tRNA from methionine to isoleucine.</text>
</comment>
<keyword evidence="6 8" id="KW-0067">ATP-binding</keyword>
<comment type="catalytic activity">
    <reaction evidence="7 8">
        <text>cytidine(34) in tRNA(Ile2) + L-lysine + ATP = lysidine(34) in tRNA(Ile2) + AMP + diphosphate + H(+)</text>
        <dbReference type="Rhea" id="RHEA:43744"/>
        <dbReference type="Rhea" id="RHEA-COMP:10625"/>
        <dbReference type="Rhea" id="RHEA-COMP:10670"/>
        <dbReference type="ChEBI" id="CHEBI:15378"/>
        <dbReference type="ChEBI" id="CHEBI:30616"/>
        <dbReference type="ChEBI" id="CHEBI:32551"/>
        <dbReference type="ChEBI" id="CHEBI:33019"/>
        <dbReference type="ChEBI" id="CHEBI:82748"/>
        <dbReference type="ChEBI" id="CHEBI:83665"/>
        <dbReference type="ChEBI" id="CHEBI:456215"/>
        <dbReference type="EC" id="6.3.4.19"/>
    </reaction>
</comment>
<evidence type="ECO:0000256" key="8">
    <source>
        <dbReference type="HAMAP-Rule" id="MF_01161"/>
    </source>
</evidence>
<dbReference type="InterPro" id="IPR012094">
    <property type="entry name" value="tRNA_Ile_lys_synt"/>
</dbReference>
<keyword evidence="3 8" id="KW-0436">Ligase</keyword>
<dbReference type="NCBIfam" id="TIGR02432">
    <property type="entry name" value="lysidine_TilS_N"/>
    <property type="match status" value="1"/>
</dbReference>
<keyword evidence="5 8" id="KW-0547">Nucleotide-binding</keyword>
<dbReference type="GO" id="GO:0032267">
    <property type="term" value="F:tRNA(Ile)-lysidine synthase activity"/>
    <property type="evidence" value="ECO:0007669"/>
    <property type="project" value="UniProtKB-EC"/>
</dbReference>
<evidence type="ECO:0000313" key="10">
    <source>
        <dbReference type="EMBL" id="SIO25075.1"/>
    </source>
</evidence>
<dbReference type="GO" id="GO:0005524">
    <property type="term" value="F:ATP binding"/>
    <property type="evidence" value="ECO:0007669"/>
    <property type="project" value="UniProtKB-UniRule"/>
</dbReference>
<accession>A0A1N6HZK2</accession>
<reference evidence="11" key="1">
    <citation type="submission" date="2016-11" db="EMBL/GenBank/DDBJ databases">
        <authorList>
            <person name="Varghese N."/>
            <person name="Submissions S."/>
        </authorList>
    </citation>
    <scope>NUCLEOTIDE SEQUENCE [LARGE SCALE GENOMIC DNA]</scope>
    <source>
        <strain evidence="11">DSM 15292</strain>
    </source>
</reference>
<evidence type="ECO:0000256" key="3">
    <source>
        <dbReference type="ARBA" id="ARBA00022598"/>
    </source>
</evidence>
<dbReference type="InterPro" id="IPR012795">
    <property type="entry name" value="tRNA_Ile_lys_synt_N"/>
</dbReference>
<comment type="domain">
    <text evidence="8">The N-terminal region contains the highly conserved SGGXDS motif, predicted to be a P-loop motif involved in ATP binding.</text>
</comment>
<dbReference type="EC" id="6.3.4.19" evidence="8"/>
<evidence type="ECO:0000256" key="6">
    <source>
        <dbReference type="ARBA" id="ARBA00022840"/>
    </source>
</evidence>
<dbReference type="CDD" id="cd01992">
    <property type="entry name" value="TilS_N"/>
    <property type="match status" value="1"/>
</dbReference>
<feature type="binding site" evidence="8">
    <location>
        <begin position="26"/>
        <end position="31"/>
    </location>
    <ligand>
        <name>ATP</name>
        <dbReference type="ChEBI" id="CHEBI:30616"/>
    </ligand>
</feature>
<comment type="subcellular location">
    <subcellularLocation>
        <location evidence="1 8">Cytoplasm</location>
    </subcellularLocation>
</comment>
<dbReference type="Pfam" id="PF01171">
    <property type="entry name" value="ATP_bind_3"/>
    <property type="match status" value="1"/>
</dbReference>
<dbReference type="NCBIfam" id="TIGR02433">
    <property type="entry name" value="lysidine_TilS_C"/>
    <property type="match status" value="1"/>
</dbReference>
<dbReference type="PANTHER" id="PTHR43033">
    <property type="entry name" value="TRNA(ILE)-LYSIDINE SYNTHASE-RELATED"/>
    <property type="match status" value="1"/>
</dbReference>
<dbReference type="SMART" id="SM00977">
    <property type="entry name" value="TilS_C"/>
    <property type="match status" value="1"/>
</dbReference>
<dbReference type="OrthoDB" id="9807403at2"/>
<dbReference type="HAMAP" id="MF_01161">
    <property type="entry name" value="tRNA_Ile_lys_synt"/>
    <property type="match status" value="1"/>
</dbReference>
<keyword evidence="4 8" id="KW-0819">tRNA processing</keyword>
<dbReference type="SUPFAM" id="SSF56037">
    <property type="entry name" value="PheT/TilS domain"/>
    <property type="match status" value="1"/>
</dbReference>
<evidence type="ECO:0000256" key="2">
    <source>
        <dbReference type="ARBA" id="ARBA00022490"/>
    </source>
</evidence>
<comment type="similarity">
    <text evidence="8">Belongs to the tRNA(Ile)-lysidine synthase family.</text>
</comment>
<evidence type="ECO:0000256" key="1">
    <source>
        <dbReference type="ARBA" id="ARBA00004496"/>
    </source>
</evidence>
<dbReference type="EMBL" id="FSRC01000004">
    <property type="protein sequence ID" value="SIO25075.1"/>
    <property type="molecule type" value="Genomic_DNA"/>
</dbReference>
<dbReference type="InterPro" id="IPR012796">
    <property type="entry name" value="Lysidine-tRNA-synth_C"/>
</dbReference>
<dbReference type="Gene3D" id="3.40.50.620">
    <property type="entry name" value="HUPs"/>
    <property type="match status" value="1"/>
</dbReference>
<gene>
    <name evidence="8" type="primary">tilS</name>
    <name evidence="10" type="ORF">SAMN05444394_4158</name>
</gene>
<dbReference type="PANTHER" id="PTHR43033:SF1">
    <property type="entry name" value="TRNA(ILE)-LYSIDINE SYNTHASE-RELATED"/>
    <property type="match status" value="1"/>
</dbReference>
<dbReference type="Pfam" id="PF11734">
    <property type="entry name" value="TilS_C"/>
    <property type="match status" value="1"/>
</dbReference>
<dbReference type="RefSeq" id="WP_074226914.1">
    <property type="nucleotide sequence ID" value="NZ_FSRC01000004.1"/>
</dbReference>
<sequence>MIEAFIQHIKKKSLLDTDKNYLLACSGGLDSVCLGTLMYHAKIPFEVAHVNFHLRGSESDGDEVFVKELAASWGKKFHVHHAQTAQTVEEKHISTQMAAREIRYDWFEETRKTRNLDGIVLAHHKDDQIETIFLNLTRGTGIEGVYGMADKRGWLIRPLLPFSRDEIKEFAEKNSIRWREDSSNTKTDYKRNKLRLVALPALYETTENTKENLLTSFERLKDTGKAFSGLFDLWKSKSIQEKEDLQTLHFQYFIHMEGATTLLYFWLRSYGFNSDQAKEIYETCTYQESGKIFTSTDYVVNIDRQQIILSPKALIFDEIELTKNDLGFTLPEGKYEMLKLEEVSEIDPNKANAMLDLDQLEFPLTIRNWNEGDKFIPLGMKNSKKISDFLIDLKIPVVQKQRTKVLVSGGKIAWILGLRIADWAKCTAATRKTLYLKKR</sequence>